<evidence type="ECO:0000313" key="3">
    <source>
        <dbReference type="EMBL" id="CAA9423060.1"/>
    </source>
</evidence>
<reference evidence="3" key="1">
    <citation type="submission" date="2020-02" db="EMBL/GenBank/DDBJ databases">
        <authorList>
            <person name="Meier V. D."/>
        </authorList>
    </citation>
    <scope>NUCLEOTIDE SEQUENCE</scope>
    <source>
        <strain evidence="3">AVDCRST_MAG35</strain>
    </source>
</reference>
<dbReference type="InterPro" id="IPR029471">
    <property type="entry name" value="HNH_5"/>
</dbReference>
<sequence length="142" mass="15520">MTPRRAAPAEEAAEELAGQPGREQRLRAAVAAQGGRCAWCARPFSALVEPTTDHLVPRVKGGPSWASNEVAACRRCNGQRGHVSPVEWYLRCRERGWEPDAALVVARLRALDAEITARGGQRRARPYLASQLRRLAQAAEVA</sequence>
<dbReference type="CDD" id="cd00085">
    <property type="entry name" value="HNHc"/>
    <property type="match status" value="1"/>
</dbReference>
<dbReference type="Pfam" id="PF14279">
    <property type="entry name" value="HNH_5"/>
    <property type="match status" value="1"/>
</dbReference>
<dbReference type="Gene3D" id="1.10.30.50">
    <property type="match status" value="1"/>
</dbReference>
<protein>
    <recommendedName>
        <fullName evidence="2">HNH nuclease domain-containing protein</fullName>
    </recommendedName>
</protein>
<feature type="domain" description="HNH nuclease" evidence="2">
    <location>
        <begin position="25"/>
        <end position="78"/>
    </location>
</feature>
<evidence type="ECO:0000259" key="2">
    <source>
        <dbReference type="SMART" id="SM00507"/>
    </source>
</evidence>
<organism evidence="3">
    <name type="scientific">uncultured Quadrisphaera sp</name>
    <dbReference type="NCBI Taxonomy" id="904978"/>
    <lineage>
        <taxon>Bacteria</taxon>
        <taxon>Bacillati</taxon>
        <taxon>Actinomycetota</taxon>
        <taxon>Actinomycetes</taxon>
        <taxon>Kineosporiales</taxon>
        <taxon>Kineosporiaceae</taxon>
        <taxon>Quadrisphaera</taxon>
        <taxon>environmental samples</taxon>
    </lineage>
</organism>
<feature type="compositionally biased region" description="Low complexity" evidence="1">
    <location>
        <begin position="1"/>
        <end position="10"/>
    </location>
</feature>
<gene>
    <name evidence="3" type="ORF">AVDCRST_MAG35-2097</name>
</gene>
<dbReference type="AlphaFoldDB" id="A0A6J4PSC4"/>
<evidence type="ECO:0000256" key="1">
    <source>
        <dbReference type="SAM" id="MobiDB-lite"/>
    </source>
</evidence>
<name>A0A6J4PSC4_9ACTN</name>
<dbReference type="EMBL" id="CADCUY010000449">
    <property type="protein sequence ID" value="CAA9423060.1"/>
    <property type="molecule type" value="Genomic_DNA"/>
</dbReference>
<proteinExistence type="predicted"/>
<accession>A0A6J4PSC4</accession>
<dbReference type="InterPro" id="IPR003615">
    <property type="entry name" value="HNH_nuc"/>
</dbReference>
<feature type="region of interest" description="Disordered" evidence="1">
    <location>
        <begin position="1"/>
        <end position="21"/>
    </location>
</feature>
<dbReference type="SMART" id="SM00507">
    <property type="entry name" value="HNHc"/>
    <property type="match status" value="1"/>
</dbReference>